<evidence type="ECO:0000313" key="2">
    <source>
        <dbReference type="EMBL" id="KAF2295471.1"/>
    </source>
</evidence>
<comment type="caution">
    <text evidence="2">The sequence shown here is derived from an EMBL/GenBank/DDBJ whole genome shotgun (WGS) entry which is preliminary data.</text>
</comment>
<reference evidence="2 3" key="1">
    <citation type="journal article" date="2020" name="Mol. Plant">
        <title>The Chromosome-Based Rubber Tree Genome Provides New Insights into Spurge Genome Evolution and Rubber Biosynthesis.</title>
        <authorList>
            <person name="Liu J."/>
            <person name="Shi C."/>
            <person name="Shi C.C."/>
            <person name="Li W."/>
            <person name="Zhang Q.J."/>
            <person name="Zhang Y."/>
            <person name="Li K."/>
            <person name="Lu H.F."/>
            <person name="Shi C."/>
            <person name="Zhu S.T."/>
            <person name="Xiao Z.Y."/>
            <person name="Nan H."/>
            <person name="Yue Y."/>
            <person name="Zhu X.G."/>
            <person name="Wu Y."/>
            <person name="Hong X.N."/>
            <person name="Fan G.Y."/>
            <person name="Tong Y."/>
            <person name="Zhang D."/>
            <person name="Mao C.L."/>
            <person name="Liu Y.L."/>
            <person name="Hao S.J."/>
            <person name="Liu W.Q."/>
            <person name="Lv M.Q."/>
            <person name="Zhang H.B."/>
            <person name="Liu Y."/>
            <person name="Hu-Tang G.R."/>
            <person name="Wang J.P."/>
            <person name="Wang J.H."/>
            <person name="Sun Y.H."/>
            <person name="Ni S.B."/>
            <person name="Chen W.B."/>
            <person name="Zhang X.C."/>
            <person name="Jiao Y.N."/>
            <person name="Eichler E.E."/>
            <person name="Li G.H."/>
            <person name="Liu X."/>
            <person name="Gao L.Z."/>
        </authorList>
    </citation>
    <scope>NUCLEOTIDE SEQUENCE [LARGE SCALE GENOMIC DNA]</scope>
    <source>
        <strain evidence="3">cv. GT1</strain>
        <tissue evidence="2">Leaf</tissue>
    </source>
</reference>
<dbReference type="AlphaFoldDB" id="A0A6A6L2D3"/>
<accession>A0A6A6L2D3</accession>
<name>A0A6A6L2D3_HEVBR</name>
<dbReference type="Proteomes" id="UP000467840">
    <property type="component" value="Chromosome 7"/>
</dbReference>
<evidence type="ECO:0000313" key="3">
    <source>
        <dbReference type="Proteomes" id="UP000467840"/>
    </source>
</evidence>
<keyword evidence="3" id="KW-1185">Reference proteome</keyword>
<proteinExistence type="predicted"/>
<dbReference type="EMBL" id="JAAGAX010000013">
    <property type="protein sequence ID" value="KAF2295471.1"/>
    <property type="molecule type" value="Genomic_DNA"/>
</dbReference>
<feature type="compositionally biased region" description="Basic and acidic residues" evidence="1">
    <location>
        <begin position="24"/>
        <end position="41"/>
    </location>
</feature>
<feature type="compositionally biased region" description="Acidic residues" evidence="1">
    <location>
        <begin position="1"/>
        <end position="23"/>
    </location>
</feature>
<feature type="region of interest" description="Disordered" evidence="1">
    <location>
        <begin position="1"/>
        <end position="59"/>
    </location>
</feature>
<sequence length="102" mass="11616">MESEGVEMEVENDEPDVEEASEGENDHVGNDTDYYDSKNEGSVEELSNDDGEVEIRQRKSKRVMYDPNYERPPFVLGMCFPIILNLRHVQDSGSHTKATCCK</sequence>
<evidence type="ECO:0000256" key="1">
    <source>
        <dbReference type="SAM" id="MobiDB-lite"/>
    </source>
</evidence>
<gene>
    <name evidence="2" type="ORF">GH714_033000</name>
</gene>
<protein>
    <submittedName>
        <fullName evidence="2">Uncharacterized protein</fullName>
    </submittedName>
</protein>
<feature type="compositionally biased region" description="Acidic residues" evidence="1">
    <location>
        <begin position="42"/>
        <end position="52"/>
    </location>
</feature>
<organism evidence="2 3">
    <name type="scientific">Hevea brasiliensis</name>
    <name type="common">Para rubber tree</name>
    <name type="synonym">Siphonia brasiliensis</name>
    <dbReference type="NCBI Taxonomy" id="3981"/>
    <lineage>
        <taxon>Eukaryota</taxon>
        <taxon>Viridiplantae</taxon>
        <taxon>Streptophyta</taxon>
        <taxon>Embryophyta</taxon>
        <taxon>Tracheophyta</taxon>
        <taxon>Spermatophyta</taxon>
        <taxon>Magnoliopsida</taxon>
        <taxon>eudicotyledons</taxon>
        <taxon>Gunneridae</taxon>
        <taxon>Pentapetalae</taxon>
        <taxon>rosids</taxon>
        <taxon>fabids</taxon>
        <taxon>Malpighiales</taxon>
        <taxon>Euphorbiaceae</taxon>
        <taxon>Crotonoideae</taxon>
        <taxon>Micrandreae</taxon>
        <taxon>Hevea</taxon>
    </lineage>
</organism>